<keyword evidence="2" id="KW-1185">Reference proteome</keyword>
<evidence type="ECO:0000313" key="1">
    <source>
        <dbReference type="EMBL" id="RNA21936.1"/>
    </source>
</evidence>
<protein>
    <submittedName>
        <fullName evidence="1">Uncharacterized protein</fullName>
    </submittedName>
</protein>
<gene>
    <name evidence="1" type="ORF">BpHYR1_043021</name>
</gene>
<dbReference type="EMBL" id="REGN01003560">
    <property type="protein sequence ID" value="RNA21936.1"/>
    <property type="molecule type" value="Genomic_DNA"/>
</dbReference>
<proteinExistence type="predicted"/>
<accession>A0A3M7REH8</accession>
<dbReference type="AlphaFoldDB" id="A0A3M7REH8"/>
<comment type="caution">
    <text evidence="1">The sequence shown here is derived from an EMBL/GenBank/DDBJ whole genome shotgun (WGS) entry which is preliminary data.</text>
</comment>
<dbReference type="Proteomes" id="UP000276133">
    <property type="component" value="Unassembled WGS sequence"/>
</dbReference>
<name>A0A3M7REH8_BRAPC</name>
<organism evidence="1 2">
    <name type="scientific">Brachionus plicatilis</name>
    <name type="common">Marine rotifer</name>
    <name type="synonym">Brachionus muelleri</name>
    <dbReference type="NCBI Taxonomy" id="10195"/>
    <lineage>
        <taxon>Eukaryota</taxon>
        <taxon>Metazoa</taxon>
        <taxon>Spiralia</taxon>
        <taxon>Gnathifera</taxon>
        <taxon>Rotifera</taxon>
        <taxon>Eurotatoria</taxon>
        <taxon>Monogononta</taxon>
        <taxon>Pseudotrocha</taxon>
        <taxon>Ploima</taxon>
        <taxon>Brachionidae</taxon>
        <taxon>Brachionus</taxon>
    </lineage>
</organism>
<sequence>MIFNSLIDFTLVGFDSQKRWHIGQDECRRKFLVLTYFFKYKEIIIYIILVKLLPFQHKVKPMAIL</sequence>
<evidence type="ECO:0000313" key="2">
    <source>
        <dbReference type="Proteomes" id="UP000276133"/>
    </source>
</evidence>
<reference evidence="1 2" key="1">
    <citation type="journal article" date="2018" name="Sci. Rep.">
        <title>Genomic signatures of local adaptation to the degree of environmental predictability in rotifers.</title>
        <authorList>
            <person name="Franch-Gras L."/>
            <person name="Hahn C."/>
            <person name="Garcia-Roger E.M."/>
            <person name="Carmona M.J."/>
            <person name="Serra M."/>
            <person name="Gomez A."/>
        </authorList>
    </citation>
    <scope>NUCLEOTIDE SEQUENCE [LARGE SCALE GENOMIC DNA]</scope>
    <source>
        <strain evidence="1">HYR1</strain>
    </source>
</reference>